<sequence>MFGLFKKKTEKEKLQEKYQQLQKESFDLSTSNRKLSDQKAFEAEEVMKQLEKLKSPSPQRGSKKLLVFRHQQTSHVMLDLFQHLVSGGVPPLSPAVAT</sequence>
<dbReference type="Pfam" id="PF20027">
    <property type="entry name" value="DUF6435"/>
    <property type="match status" value="1"/>
</dbReference>
<evidence type="ECO:0000256" key="1">
    <source>
        <dbReference type="SAM" id="Coils"/>
    </source>
</evidence>
<organism evidence="2 3">
    <name type="scientific">Antarcticibacterium flavum</name>
    <dbReference type="NCBI Taxonomy" id="2058175"/>
    <lineage>
        <taxon>Bacteria</taxon>
        <taxon>Pseudomonadati</taxon>
        <taxon>Bacteroidota</taxon>
        <taxon>Flavobacteriia</taxon>
        <taxon>Flavobacteriales</taxon>
        <taxon>Flavobacteriaceae</taxon>
        <taxon>Antarcticibacterium</taxon>
    </lineage>
</organism>
<gene>
    <name evidence="2" type="ORF">FHG64_02835</name>
</gene>
<reference evidence="2 3" key="1">
    <citation type="submission" date="2019-06" db="EMBL/GenBank/DDBJ databases">
        <title>Complete genome sequence of Antarcticibacterium flavum KCTC 52984T from an Antarctic marine sediment.</title>
        <authorList>
            <person name="Lee Y.M."/>
            <person name="Shin S.C."/>
        </authorList>
    </citation>
    <scope>NUCLEOTIDE SEQUENCE [LARGE SCALE GENOMIC DNA]</scope>
    <source>
        <strain evidence="2 3">KCTC 52984</strain>
    </source>
</reference>
<dbReference type="InterPro" id="IPR045493">
    <property type="entry name" value="DUF6435"/>
</dbReference>
<dbReference type="OrthoDB" id="1123018at2"/>
<keyword evidence="3" id="KW-1185">Reference proteome</keyword>
<keyword evidence="1" id="KW-0175">Coiled coil</keyword>
<dbReference type="NCBIfam" id="NF033487">
    <property type="entry name" value="Lacal_2735_fam"/>
    <property type="match status" value="1"/>
</dbReference>
<dbReference type="AlphaFoldDB" id="A0A5B7X160"/>
<feature type="coiled-coil region" evidence="1">
    <location>
        <begin position="4"/>
        <end position="31"/>
    </location>
</feature>
<name>A0A5B7X160_9FLAO</name>
<protein>
    <submittedName>
        <fullName evidence="2">Lacal_2735 family protein</fullName>
    </submittedName>
</protein>
<proteinExistence type="predicted"/>
<dbReference type="Proteomes" id="UP000309016">
    <property type="component" value="Chromosome"/>
</dbReference>
<dbReference type="KEGG" id="afla:FHG64_02835"/>
<evidence type="ECO:0000313" key="2">
    <source>
        <dbReference type="EMBL" id="QCY68408.1"/>
    </source>
</evidence>
<dbReference type="EMBL" id="CP040812">
    <property type="protein sequence ID" value="QCY68408.1"/>
    <property type="molecule type" value="Genomic_DNA"/>
</dbReference>
<evidence type="ECO:0000313" key="3">
    <source>
        <dbReference type="Proteomes" id="UP000309016"/>
    </source>
</evidence>
<accession>A0A5B7X160</accession>